<dbReference type="GO" id="GO:0006606">
    <property type="term" value="P:protein import into nucleus"/>
    <property type="evidence" value="ECO:0007669"/>
    <property type="project" value="TreeGrafter"/>
</dbReference>
<proteinExistence type="predicted"/>
<dbReference type="GO" id="GO:0005737">
    <property type="term" value="C:cytoplasm"/>
    <property type="evidence" value="ECO:0007669"/>
    <property type="project" value="TreeGrafter"/>
</dbReference>
<dbReference type="Pfam" id="PF03810">
    <property type="entry name" value="IBN_N"/>
    <property type="match status" value="1"/>
</dbReference>
<dbReference type="InterPro" id="IPR001494">
    <property type="entry name" value="Importin-beta_N"/>
</dbReference>
<dbReference type="Gene3D" id="3.40.50.1110">
    <property type="entry name" value="SGNH hydrolase"/>
    <property type="match status" value="1"/>
</dbReference>
<gene>
    <name evidence="3" type="ORF">INT46_004204</name>
</gene>
<dbReference type="SMART" id="SM00913">
    <property type="entry name" value="IBN_N"/>
    <property type="match status" value="1"/>
</dbReference>
<evidence type="ECO:0000313" key="3">
    <source>
        <dbReference type="EMBL" id="KAG2190218.1"/>
    </source>
</evidence>
<dbReference type="OrthoDB" id="435593at2759"/>
<keyword evidence="1" id="KW-1133">Transmembrane helix</keyword>
<protein>
    <recommendedName>
        <fullName evidence="2">Importin N-terminal domain-containing protein</fullName>
    </recommendedName>
</protein>
<dbReference type="Pfam" id="PF24139">
    <property type="entry name" value="TPR_TNPO3_IPO13_4th"/>
    <property type="match status" value="1"/>
</dbReference>
<dbReference type="InterPro" id="IPR016024">
    <property type="entry name" value="ARM-type_fold"/>
</dbReference>
<dbReference type="Proteomes" id="UP000650833">
    <property type="component" value="Unassembled WGS sequence"/>
</dbReference>
<dbReference type="InterPro" id="IPR013598">
    <property type="entry name" value="Exportin-1/Importin-b-like"/>
</dbReference>
<keyword evidence="1" id="KW-0472">Membrane</keyword>
<evidence type="ECO:0000259" key="2">
    <source>
        <dbReference type="PROSITE" id="PS50166"/>
    </source>
</evidence>
<keyword evidence="1" id="KW-0812">Transmembrane</keyword>
<dbReference type="Pfam" id="PF24140">
    <property type="entry name" value="TPR_TNPO3_IPO13_3rd"/>
    <property type="match status" value="1"/>
</dbReference>
<sequence length="1410" mass="161133">LKLQQLQQNMATESATRVLEALSSLYSNTDRQSNREASRWLEAFQKKPEAWAVVDYLMKLPDANLETRLFAAQTFKQKITYDLRELDVDARLQLRDSLVELLWQSANGPKAVMIQLCLAIADLAIQLLQWKTVIPDLVDKFGKSAHGSVCLLEILKILPEEMNGNTRLPLTDYEYKSRGEELIDNNAKEVLNLLTMYMQSSGNDTELQERIFKCLSSWIRTGEMDIKMLSTSPLLELSFKGLESPELFDVAVDVVSEIIYETRDVNECRSIIEQIYPCFGTLLQKLTEAIEEEDEDSVRGYGRIFVEAGEAYINLIGRHPEAFGILMDGIIKVSAYNDLEIVPITFKFWYELTNLLETETFKGSIPQFLPYFDALVDIMIEHLRYPTDLDSLTAEERDDFRDFRHKMGDTLKDCCRILTPQRCLVKPMNLLTALLNNSEATWQQIEAPIFSLRVMGSEVPKDENEVMPHIMEFLSQLPDHPKIRYAATLVISRYSFWTESHPQFIQYQLNFISNGMQNAEVAAASALALKHLCKDCSQHLVDYLVQLQSFYVQVTKTLPFRDILEVTEAVSHVISVIPPADIQKALQVFCLPVAQELHEIVSRGKAKVTNEDCVKMGDTLEQISTFFEVIRPDIPVGQPHPCVTFITELWPVLDTTLANFGEVVTVSEPLCKCFNSFIVSYGPHFIPLLPQLMERILNAFANTGLSGYLWVSLKIIREYAKNDGERPCLDFVQSLSQTMFMKMQGQQINDIPDVIEEYFRLVTAFLENAPILFSQDPLLATIFQAGIAGLSITEPHALGAILSFYRKLLDLSDKSAAIVTLFKEFGGNLTAVLFNGLVDFYNQDSIPDVAALFKSLTEILPNESSQWMMTVINAVPEEYMSMETKTDFMANWTSAINGRHWIKVRRILSDFVATYRRRNANKQQQPQQKKKRKIILIVVILLLCLGTFVQYATSGKEKIFSFKPVIPSLTEIIDISNVKLPVPLENNIPEACQGANFQWIASDRSYWDGWVSKSFFMKKNGKFTRKNVQIGQDESICVALLLGPTPAVSKIKHMPHYAPTDSIIMLAKSESTGSAIQITLQQHEKQNNVYFASVKFAQHGIWTLETSVEYRSYFWEQPGIHHYRPNRFTSRNSLTVYKRPNEKSKNQNSFVEQPVVCDFTKSFTLKDSTWIKKDYIQDLEDVKFEGANSIFNPICQFDIDKTCYQSKSILHIWGDHHLKRNLQHLIGDRPLIDMCNDQQQQQPYEIDSPILHDMTKIHFGEIDTNIVDNNQQWKVDMHGFSRILPKADVVILGIGNMDLSNMRQHPNEFAKAFVSFLDYTIKDVYPDQRIIVKTTQYFTGHTKGLNYGRSEAYANIIRSTVAGLSEKDKQRVILWDTHQLGYKENQCGDSLFSHSHVVDIENAILSHLFV</sequence>
<dbReference type="SUPFAM" id="SSF48371">
    <property type="entry name" value="ARM repeat"/>
    <property type="match status" value="1"/>
</dbReference>
<dbReference type="PANTHER" id="PTHR12363:SF53">
    <property type="entry name" value="MRNA TRANSPORT REGULATOR MTR10"/>
    <property type="match status" value="1"/>
</dbReference>
<dbReference type="Pfam" id="PF24138">
    <property type="entry name" value="TPR_TNPO3_IPO13_2nd"/>
    <property type="match status" value="1"/>
</dbReference>
<dbReference type="GO" id="GO:0031267">
    <property type="term" value="F:small GTPase binding"/>
    <property type="evidence" value="ECO:0007669"/>
    <property type="project" value="InterPro"/>
</dbReference>
<dbReference type="PROSITE" id="PS50166">
    <property type="entry name" value="IMPORTIN_B_NT"/>
    <property type="match status" value="1"/>
</dbReference>
<feature type="non-terminal residue" evidence="3">
    <location>
        <position position="1410"/>
    </location>
</feature>
<dbReference type="Gene3D" id="1.25.10.10">
    <property type="entry name" value="Leucine-rich Repeat Variant"/>
    <property type="match status" value="1"/>
</dbReference>
<reference evidence="3" key="1">
    <citation type="submission" date="2020-12" db="EMBL/GenBank/DDBJ databases">
        <title>Metabolic potential, ecology and presence of endohyphal bacteria is reflected in genomic diversity of Mucoromycotina.</title>
        <authorList>
            <person name="Muszewska A."/>
            <person name="Okrasinska A."/>
            <person name="Steczkiewicz K."/>
            <person name="Drgas O."/>
            <person name="Orlowska M."/>
            <person name="Perlinska-Lenart U."/>
            <person name="Aleksandrzak-Piekarczyk T."/>
            <person name="Szatraj K."/>
            <person name="Zielenkiewicz U."/>
            <person name="Pilsyk S."/>
            <person name="Malc E."/>
            <person name="Mieczkowski P."/>
            <person name="Kruszewska J.S."/>
            <person name="Biernat P."/>
            <person name="Pawlowska J."/>
        </authorList>
    </citation>
    <scope>NUCLEOTIDE SEQUENCE</scope>
    <source>
        <strain evidence="3">CBS 226.32</strain>
    </source>
</reference>
<dbReference type="InterPro" id="IPR057942">
    <property type="entry name" value="TPR_TNPO3_IPO13_3rd"/>
</dbReference>
<dbReference type="InterPro" id="IPR036514">
    <property type="entry name" value="SGNH_hydro_sf"/>
</dbReference>
<dbReference type="InterPro" id="IPR051345">
    <property type="entry name" value="Importin_beta-like_NTR"/>
</dbReference>
<accession>A0A8H7QCZ5</accession>
<feature type="domain" description="Importin N-terminal" evidence="2">
    <location>
        <begin position="37"/>
        <end position="104"/>
    </location>
</feature>
<dbReference type="InterPro" id="IPR058537">
    <property type="entry name" value="TPR_TNPO3_IPO13_4th"/>
</dbReference>
<organism evidence="3 4">
    <name type="scientific">Mucor plumbeus</name>
    <dbReference type="NCBI Taxonomy" id="97098"/>
    <lineage>
        <taxon>Eukaryota</taxon>
        <taxon>Fungi</taxon>
        <taxon>Fungi incertae sedis</taxon>
        <taxon>Mucoromycota</taxon>
        <taxon>Mucoromycotina</taxon>
        <taxon>Mucoromycetes</taxon>
        <taxon>Mucorales</taxon>
        <taxon>Mucorineae</taxon>
        <taxon>Mucoraceae</taxon>
        <taxon>Mucor</taxon>
    </lineage>
</organism>
<dbReference type="EMBL" id="JAEPRC010001024">
    <property type="protein sequence ID" value="KAG2190218.1"/>
    <property type="molecule type" value="Genomic_DNA"/>
</dbReference>
<dbReference type="Pfam" id="PF08389">
    <property type="entry name" value="Xpo1"/>
    <property type="match status" value="1"/>
</dbReference>
<dbReference type="PANTHER" id="PTHR12363">
    <property type="entry name" value="TRANSPORTIN 3 AND IMPORTIN 13"/>
    <property type="match status" value="1"/>
</dbReference>
<dbReference type="InterPro" id="IPR057941">
    <property type="entry name" value="TPR_TNPO3_IPO13_2nd"/>
</dbReference>
<name>A0A8H7QCZ5_9FUNG</name>
<dbReference type="InterPro" id="IPR011989">
    <property type="entry name" value="ARM-like"/>
</dbReference>
<keyword evidence="4" id="KW-1185">Reference proteome</keyword>
<feature type="transmembrane region" description="Helical" evidence="1">
    <location>
        <begin position="934"/>
        <end position="953"/>
    </location>
</feature>
<evidence type="ECO:0000313" key="4">
    <source>
        <dbReference type="Proteomes" id="UP000650833"/>
    </source>
</evidence>
<evidence type="ECO:0000256" key="1">
    <source>
        <dbReference type="SAM" id="Phobius"/>
    </source>
</evidence>
<comment type="caution">
    <text evidence="3">The sequence shown here is derived from an EMBL/GenBank/DDBJ whole genome shotgun (WGS) entry which is preliminary data.</text>
</comment>